<dbReference type="GO" id="GO:0016020">
    <property type="term" value="C:membrane"/>
    <property type="evidence" value="ECO:0007669"/>
    <property type="project" value="UniProtKB-SubCell"/>
</dbReference>
<proteinExistence type="predicted"/>
<dbReference type="SUPFAM" id="SSF103511">
    <property type="entry name" value="Chlorophyll a-b binding protein"/>
    <property type="match status" value="1"/>
</dbReference>
<dbReference type="AlphaFoldDB" id="A0A5N6P7Y1"/>
<organism evidence="5 6">
    <name type="scientific">Mikania micrantha</name>
    <name type="common">bitter vine</name>
    <dbReference type="NCBI Taxonomy" id="192012"/>
    <lineage>
        <taxon>Eukaryota</taxon>
        <taxon>Viridiplantae</taxon>
        <taxon>Streptophyta</taxon>
        <taxon>Embryophyta</taxon>
        <taxon>Tracheophyta</taxon>
        <taxon>Spermatophyta</taxon>
        <taxon>Magnoliopsida</taxon>
        <taxon>eudicotyledons</taxon>
        <taxon>Gunneridae</taxon>
        <taxon>Pentapetalae</taxon>
        <taxon>asterids</taxon>
        <taxon>campanulids</taxon>
        <taxon>Asterales</taxon>
        <taxon>Asteraceae</taxon>
        <taxon>Asteroideae</taxon>
        <taxon>Heliantheae alliance</taxon>
        <taxon>Eupatorieae</taxon>
        <taxon>Mikania</taxon>
    </lineage>
</organism>
<keyword evidence="3" id="KW-1133">Transmembrane helix</keyword>
<dbReference type="PANTHER" id="PTHR14154">
    <property type="entry name" value="UPF0041 BRAIN PROTEIN 44-RELATED"/>
    <property type="match status" value="1"/>
</dbReference>
<evidence type="ECO:0000256" key="2">
    <source>
        <dbReference type="ARBA" id="ARBA00022692"/>
    </source>
</evidence>
<accession>A0A5N6P7Y1</accession>
<evidence type="ECO:0000256" key="1">
    <source>
        <dbReference type="ARBA" id="ARBA00004141"/>
    </source>
</evidence>
<dbReference type="EMBL" id="SZYD01000006">
    <property type="protein sequence ID" value="KAD5961355.1"/>
    <property type="molecule type" value="Genomic_DNA"/>
</dbReference>
<evidence type="ECO:0000313" key="6">
    <source>
        <dbReference type="Proteomes" id="UP000326396"/>
    </source>
</evidence>
<keyword evidence="4" id="KW-0472">Membrane</keyword>
<gene>
    <name evidence="5" type="ORF">E3N88_12828</name>
</gene>
<dbReference type="Proteomes" id="UP000326396">
    <property type="component" value="Linkage Group LG14"/>
</dbReference>
<evidence type="ECO:0000256" key="3">
    <source>
        <dbReference type="ARBA" id="ARBA00022989"/>
    </source>
</evidence>
<comment type="subcellular location">
    <subcellularLocation>
        <location evidence="1">Membrane</location>
        <topology evidence="1">Multi-pass membrane protein</topology>
    </subcellularLocation>
</comment>
<evidence type="ECO:0000256" key="4">
    <source>
        <dbReference type="ARBA" id="ARBA00023136"/>
    </source>
</evidence>
<evidence type="ECO:0000313" key="5">
    <source>
        <dbReference type="EMBL" id="KAD5961355.1"/>
    </source>
</evidence>
<dbReference type="OrthoDB" id="566010at2759"/>
<comment type="caution">
    <text evidence="5">The sequence shown here is derived from an EMBL/GenBank/DDBJ whole genome shotgun (WGS) entry which is preliminary data.</text>
</comment>
<reference evidence="5 6" key="1">
    <citation type="submission" date="2019-05" db="EMBL/GenBank/DDBJ databases">
        <title>Mikania micrantha, genome provides insights into the molecular mechanism of rapid growth.</title>
        <authorList>
            <person name="Liu B."/>
        </authorList>
    </citation>
    <scope>NUCLEOTIDE SEQUENCE [LARGE SCALE GENOMIC DNA]</scope>
    <source>
        <strain evidence="5">NLD-2019</strain>
        <tissue evidence="5">Leaf</tissue>
    </source>
</reference>
<sequence>MVSIVINAAMYRACSSPHLATKEPSQLGTKRTLGTKQDSTFVGLDIKGQSRLITPQEQIYNKKGVENDDLTATSGVRFVDGRWKQGNWDLNMFVKSGKMDWDALIVAEARRRKLLELFPEEATNQEPVLFRSSIIPWWAWITHSHLPEAELLNGRAAMSGFFMAYLVDVLTGLDVVGQSGNFTCKIGLFMAVIGVVVFRQKESLKNLKNLAEEATFYDKQWQASWQDQDSAGSGALGDTMKLMIIDIAGPKQAGWPARNRTGLHSRIRGRTGVGLVLKALDETTPLMEALSGIQVVKMK</sequence>
<name>A0A5N6P7Y1_9ASTR</name>
<keyword evidence="2" id="KW-0812">Transmembrane</keyword>
<keyword evidence="6" id="KW-1185">Reference proteome</keyword>
<protein>
    <submittedName>
        <fullName evidence="5">Uncharacterized protein</fullName>
    </submittedName>
</protein>